<organism evidence="2 3">
    <name type="scientific">Citricoccus parietis</name>
    <dbReference type="NCBI Taxonomy" id="592307"/>
    <lineage>
        <taxon>Bacteria</taxon>
        <taxon>Bacillati</taxon>
        <taxon>Actinomycetota</taxon>
        <taxon>Actinomycetes</taxon>
        <taxon>Micrococcales</taxon>
        <taxon>Micrococcaceae</taxon>
        <taxon>Citricoccus</taxon>
    </lineage>
</organism>
<evidence type="ECO:0000313" key="3">
    <source>
        <dbReference type="Proteomes" id="UP001589575"/>
    </source>
</evidence>
<sequence length="240" mass="25908">MDGDARTNINHFAAPVVTGNNHLIAHPRGEMALRGVSVHLRTPASSLHPDEVDPEGAAHIRDRLIDPGTVEHHHGGAQFFHQLEQVAAESVVPGVGIAVRRRGGREIADFHAESLHLRVGLGQGQDHRVTVARKPGRHREHPGDVSQSRAVAGDEEDRAGRTVVQRFRLPVSHTHPLPAAELHERGDASGPPPCPSASGPDGPRQGTSTSELRHHQSRMPSLLPRVSNRTALRASMDARS</sequence>
<reference evidence="2 3" key="1">
    <citation type="submission" date="2024-09" db="EMBL/GenBank/DDBJ databases">
        <authorList>
            <person name="Sun Q."/>
            <person name="Mori K."/>
        </authorList>
    </citation>
    <scope>NUCLEOTIDE SEQUENCE [LARGE SCALE GENOMIC DNA]</scope>
    <source>
        <strain evidence="2 3">CCM 7609</strain>
    </source>
</reference>
<keyword evidence="3" id="KW-1185">Reference proteome</keyword>
<proteinExistence type="predicted"/>
<gene>
    <name evidence="2" type="ORF">ACFFX0_01370</name>
</gene>
<dbReference type="EMBL" id="JBHMFI010000001">
    <property type="protein sequence ID" value="MFB9069914.1"/>
    <property type="molecule type" value="Genomic_DNA"/>
</dbReference>
<name>A0ABV5FTA3_9MICC</name>
<comment type="caution">
    <text evidence="2">The sequence shown here is derived from an EMBL/GenBank/DDBJ whole genome shotgun (WGS) entry which is preliminary data.</text>
</comment>
<protein>
    <submittedName>
        <fullName evidence="2">Uncharacterized protein</fullName>
    </submittedName>
</protein>
<feature type="region of interest" description="Disordered" evidence="1">
    <location>
        <begin position="133"/>
        <end position="162"/>
    </location>
</feature>
<accession>A0ABV5FTA3</accession>
<dbReference type="Proteomes" id="UP001589575">
    <property type="component" value="Unassembled WGS sequence"/>
</dbReference>
<evidence type="ECO:0000256" key="1">
    <source>
        <dbReference type="SAM" id="MobiDB-lite"/>
    </source>
</evidence>
<evidence type="ECO:0000313" key="2">
    <source>
        <dbReference type="EMBL" id="MFB9069914.1"/>
    </source>
</evidence>
<feature type="region of interest" description="Disordered" evidence="1">
    <location>
        <begin position="182"/>
        <end position="240"/>
    </location>
</feature>